<dbReference type="Pfam" id="PF14765">
    <property type="entry name" value="PS-DH"/>
    <property type="match status" value="1"/>
</dbReference>
<keyword evidence="5" id="KW-0045">Antibiotic biosynthesis</keyword>
<dbReference type="InterPro" id="IPR006162">
    <property type="entry name" value="Ppantetheine_attach_site"/>
</dbReference>
<dbReference type="InterPro" id="IPR013968">
    <property type="entry name" value="PKS_KR"/>
</dbReference>
<gene>
    <name evidence="12" type="ORF">B1H19_30720</name>
</gene>
<dbReference type="SMART" id="SM00823">
    <property type="entry name" value="PKS_PP"/>
    <property type="match status" value="2"/>
</dbReference>
<dbReference type="InterPro" id="IPR001227">
    <property type="entry name" value="Ac_transferase_dom_sf"/>
</dbReference>
<evidence type="ECO:0000259" key="9">
    <source>
        <dbReference type="PROSITE" id="PS50075"/>
    </source>
</evidence>
<evidence type="ECO:0000256" key="6">
    <source>
        <dbReference type="ARBA" id="ARBA00023268"/>
    </source>
</evidence>
<dbReference type="Proteomes" id="UP000192726">
    <property type="component" value="Chromosome"/>
</dbReference>
<dbReference type="InterPro" id="IPR009081">
    <property type="entry name" value="PP-bd_ACP"/>
</dbReference>
<feature type="active site" description="Proton donor; for dehydratase activity" evidence="8">
    <location>
        <position position="1211"/>
    </location>
</feature>
<sequence length="2244" mass="233160">MRAELDRMPVFERQRILLRLVCDGAAEVLERDAGAIGPGASFVDQGLGSMAAVELHRRLTAATGLALPVTVVFDHPTPQALADELYGRLYGRSAAEAAGEAGTAAGGEGGAAGDPQEPVAIVGMACRLPGDITSPEELWRLLLDGGEALSDFPVNRGWDVDGLYDPDPDRPGRTYTTRGGFLHDAPEFDAEFFGISPREATATDPQQRLLLEVTWESLERAGISPAALRGTPVGVFTGVENHEYGPGLAHVGGGLEGHLLTGTAASLASGRVAYAYGFEGPAITVDTACSSSLVALHMAAQSLRRGECRLALAGGAAVMASPGGFLAFSRQRGLAADGRCKAFSADADGTGWAEGVGVLVVERLSDAERHGHRVLAVLRGSAVNSDGASNGLTAPSGPAQQRVIRSALADAGLAAADVDAVEAHGTGTALGDPIEAQALLATYGQDRPTDRPLRLGSVKSNLGHTQAAAGVTGVIKTVLALRHGLLPRTLHLAEPTPHVDWSSGAVELLTEAAPWPETGRPRRAAVSSFGVSGTNAHVILEAAVPAEPDPPAGEATDGERDDVLPFAVSGNGPAGLRAQAERLAGFLDARPDLRPADVAHALATTRAHLTDRAVAVAADRAELTAALRTFAAEGSAPGVVTGTPAGGGLAFQFTGQGSQRLGMGRELYARFPVFRQAFDDACSALNAFVDRPVESVVFGDDADLLHRTEYTQPALFAFEVALFRLVESWGVTPDFLVGHSIGELVAAHVSGVLDLPDAALLVATRGRLMQELPEGGAMAAIEATEEEIAPELAEHTGALGLAAINGPRSVVVSGDERPVLDLMASWQARGRRTRRLTVSHAFHSPRMDPMLAEFRWVARVVSYAAPRIPIVSNVTGRVLTAEEIGDPEYWVRHVREPVRFADAVALLAGSGVSTFLELGPDGVLSGLGQSCLDDGVAAFLPAVRAKGPEVTTLLTALAGLHTRGVAVDWAAALPAGDRPRSSVAPELPTYAFRRKHFWLEAGTPAGDLASAGLGDAGHPLLSAVVTLPDTQDTVLTGRISLRTHPWLADHAVLGTVLFPGTAWVELFTRAGDETGCARIDELTLTAPLVVPERGGVSLRLVVRAAGESGTRHVMAYSRGDGDETWTCHAVGVLAPGGPVPQAAPAVWPPEGAERIELTGFYDRLAEGGYGYGPLFRGLRAAWRRDAEVYAEVALPDAAQAAGFGLHPALFDAVLHAGILAEKDTGVALPFSWRGVELHGVGVPVLRVRIVPEDDDAVAITLTDETGGPVASVAALVSRPVDAAALERTPSGTDALYRTEWTPLPGALEAPAVRGVTVGPDALDLGFATCTSLEDIGEVPDLVFVPFGGGPAADRARAAERGRTVDPDAVHTALSRALGLLQAWLADERFAGSQLVFVTCGAVSPESGERLTDLVHAPLWGLVRSAQAENPGSFLLADIDATADSRRALPALASCGEPELALRHGKPSARRLARTGTDALEPPAGTAHWRLDAPVRGTLESLRLTPAPTAAAPLPADHVRLAVRAAGMNFRDVVSLLGMAASEDVLGYEAAGVVTEIGAAVTGLAVGDRVLGLVGGGFGPVAVAPRDLVVPIPPGWDFADAAAVPLVYATALYAWDDLAQVRTGQRVLVHAGAGGVGIAAIRLALHRGCEVFATASPSKWEVLRSLGVADDHLASSRDLDFAEKFLAVTEGAGMDAVLNSLTGEFVDASLRLLPNGGHFVEMGKTDIRDAAEVEARNPGVHYRAFDLIDAGPERLQQLLLTLTELLTDGVLAAMPVQAWDVRRAVEAFRFMSRARHVGKLVLTVPRGVDSAGTVVVTGGVGALGGLVARHLVAVHGVRHVVLTARRGLATAGAADLVAELESLGAVSVSVVACDVADRDAVAGVLAGVSADAPLTGVVHAAGVLDDGLVGSLSSERLATVLRPKVDGLVHLDELTRERGDDLSLFVAFSSTAATLGAPGQSGYAAANTFLDALMETRRAAGLPGTSIAWGLWEQSSGGMTAHLSDADLERLARGGEIPLPTDLGLRLFDEAVRAPWPVTTACGLDLPAVRASGTVPAVLRTLAGPMRRQAVTVTTERSWAERLAELPPADRERFAVDEIRRQVALVLGHGSGGDVPVSVAFKDLGFDSLTAVELRNRLQTSTGLRLPATLVFNQPNAAALASYLITELLPDEPAPAADPTEAALQAALAKTPLARFADAGVLDALLALTGLSAAAPASDETGAIDGIDDLDTDSLIALALNESES</sequence>
<evidence type="ECO:0000256" key="1">
    <source>
        <dbReference type="ARBA" id="ARBA00004792"/>
    </source>
</evidence>
<dbReference type="PROSITE" id="PS00012">
    <property type="entry name" value="PHOSPHOPANTETHEINE"/>
    <property type="match status" value="1"/>
</dbReference>
<reference evidence="12 13" key="1">
    <citation type="submission" date="2017-04" db="EMBL/GenBank/DDBJ databases">
        <title>Complete Genome Sequence of Streptomyces gilvosporeus F607, a Capable Producer of Natamycin.</title>
        <authorList>
            <person name="Zong G."/>
            <person name="Zhong C."/>
            <person name="Fu J."/>
            <person name="Qin R."/>
            <person name="Cao G."/>
        </authorList>
    </citation>
    <scope>NUCLEOTIDE SEQUENCE [LARGE SCALE GENOMIC DNA]</scope>
    <source>
        <strain evidence="12 13">F607</strain>
    </source>
</reference>
<dbReference type="SUPFAM" id="SSF51735">
    <property type="entry name" value="NAD(P)-binding Rossmann-fold domains"/>
    <property type="match status" value="3"/>
</dbReference>
<keyword evidence="7" id="KW-0012">Acyltransferase</keyword>
<feature type="region of interest" description="N-terminal hotdog fold" evidence="8">
    <location>
        <begin position="1018"/>
        <end position="1140"/>
    </location>
</feature>
<dbReference type="InterPro" id="IPR055123">
    <property type="entry name" value="SpnB-like_Rossmann"/>
</dbReference>
<evidence type="ECO:0000259" key="10">
    <source>
        <dbReference type="PROSITE" id="PS52004"/>
    </source>
</evidence>
<feature type="region of interest" description="C-terminal hotdog fold" evidence="8">
    <location>
        <begin position="1152"/>
        <end position="1286"/>
    </location>
</feature>
<dbReference type="Pfam" id="PF08659">
    <property type="entry name" value="KR"/>
    <property type="match status" value="1"/>
</dbReference>
<dbReference type="Pfam" id="PF13602">
    <property type="entry name" value="ADH_zinc_N_2"/>
    <property type="match status" value="1"/>
</dbReference>
<dbReference type="SUPFAM" id="SSF55048">
    <property type="entry name" value="Probable ACP-binding domain of malonyl-CoA ACP transacylase"/>
    <property type="match status" value="1"/>
</dbReference>
<dbReference type="SMART" id="SM00827">
    <property type="entry name" value="PKS_AT"/>
    <property type="match status" value="1"/>
</dbReference>
<dbReference type="Pfam" id="PF00698">
    <property type="entry name" value="Acyl_transf_1"/>
    <property type="match status" value="1"/>
</dbReference>
<feature type="active site" description="Proton acceptor; for dehydratase activity" evidence="8">
    <location>
        <position position="1050"/>
    </location>
</feature>
<dbReference type="InterPro" id="IPR014043">
    <property type="entry name" value="Acyl_transferase_dom"/>
</dbReference>
<dbReference type="KEGG" id="sgv:B1H19_30720"/>
<dbReference type="PANTHER" id="PTHR43775">
    <property type="entry name" value="FATTY ACID SYNTHASE"/>
    <property type="match status" value="1"/>
</dbReference>
<dbReference type="SUPFAM" id="SSF50129">
    <property type="entry name" value="GroES-like"/>
    <property type="match status" value="1"/>
</dbReference>
<dbReference type="PROSITE" id="PS50075">
    <property type="entry name" value="CARRIER"/>
    <property type="match status" value="2"/>
</dbReference>
<dbReference type="SMART" id="SM00826">
    <property type="entry name" value="PKS_DH"/>
    <property type="match status" value="1"/>
</dbReference>
<dbReference type="Pfam" id="PF22953">
    <property type="entry name" value="SpnB_Rossmann"/>
    <property type="match status" value="1"/>
</dbReference>
<dbReference type="GO" id="GO:0004315">
    <property type="term" value="F:3-oxoacyl-[acyl-carrier-protein] synthase activity"/>
    <property type="evidence" value="ECO:0007669"/>
    <property type="project" value="InterPro"/>
</dbReference>
<dbReference type="InterPro" id="IPR016039">
    <property type="entry name" value="Thiolase-like"/>
</dbReference>
<dbReference type="Gene3D" id="3.40.50.11460">
    <property type="match status" value="1"/>
</dbReference>
<dbReference type="InterPro" id="IPR014030">
    <property type="entry name" value="Ketoacyl_synth_N"/>
</dbReference>
<dbReference type="SUPFAM" id="SSF52151">
    <property type="entry name" value="FabD/lysophospholipase-like"/>
    <property type="match status" value="1"/>
</dbReference>
<dbReference type="InterPro" id="IPR020807">
    <property type="entry name" value="PKS_DH"/>
</dbReference>
<dbReference type="Pfam" id="PF02801">
    <property type="entry name" value="Ketoacyl-synt_C"/>
    <property type="match status" value="1"/>
</dbReference>
<comment type="pathway">
    <text evidence="1">Antibiotic biosynthesis.</text>
</comment>
<dbReference type="Gene3D" id="3.30.70.3290">
    <property type="match status" value="1"/>
</dbReference>
<evidence type="ECO:0000256" key="7">
    <source>
        <dbReference type="ARBA" id="ARBA00023315"/>
    </source>
</evidence>
<dbReference type="Gene3D" id="3.40.47.10">
    <property type="match status" value="1"/>
</dbReference>
<dbReference type="Gene3D" id="3.90.180.10">
    <property type="entry name" value="Medium-chain alcohol dehydrogenases, catalytic domain"/>
    <property type="match status" value="1"/>
</dbReference>
<dbReference type="Gene3D" id="3.40.50.720">
    <property type="entry name" value="NAD(P)-binding Rossmann-like Domain"/>
    <property type="match status" value="1"/>
</dbReference>
<dbReference type="InterPro" id="IPR018201">
    <property type="entry name" value="Ketoacyl_synth_AS"/>
</dbReference>
<name>A0A1V0TYG4_9ACTN</name>
<dbReference type="InterPro" id="IPR011032">
    <property type="entry name" value="GroES-like_sf"/>
</dbReference>
<dbReference type="Gene3D" id="3.40.366.10">
    <property type="entry name" value="Malonyl-Coenzyme A Acyl Carrier Protein, domain 2"/>
    <property type="match status" value="1"/>
</dbReference>
<dbReference type="RefSeq" id="WP_083107963.1">
    <property type="nucleotide sequence ID" value="NZ_CP020569.1"/>
</dbReference>
<evidence type="ECO:0000313" key="13">
    <source>
        <dbReference type="Proteomes" id="UP000192726"/>
    </source>
</evidence>
<dbReference type="OrthoDB" id="9778690at2"/>
<dbReference type="Gene3D" id="1.10.1200.10">
    <property type="entry name" value="ACP-like"/>
    <property type="match status" value="2"/>
</dbReference>
<evidence type="ECO:0000256" key="3">
    <source>
        <dbReference type="ARBA" id="ARBA00022553"/>
    </source>
</evidence>
<dbReference type="InterPro" id="IPR032821">
    <property type="entry name" value="PKS_assoc"/>
</dbReference>
<keyword evidence="6" id="KW-0511">Multifunctional enzyme</keyword>
<protein>
    <recommendedName>
        <fullName evidence="14">Polyketide synthase</fullName>
    </recommendedName>
</protein>
<dbReference type="InterPro" id="IPR050091">
    <property type="entry name" value="PKS_NRPS_Biosynth_Enz"/>
</dbReference>
<dbReference type="InterPro" id="IPR014031">
    <property type="entry name" value="Ketoacyl_synth_C"/>
</dbReference>
<dbReference type="InterPro" id="IPR049900">
    <property type="entry name" value="PKS_mFAS_DH"/>
</dbReference>
<dbReference type="InterPro" id="IPR016036">
    <property type="entry name" value="Malonyl_transacylase_ACP-bd"/>
</dbReference>
<dbReference type="InterPro" id="IPR057326">
    <property type="entry name" value="KR_dom"/>
</dbReference>
<dbReference type="PROSITE" id="PS52019">
    <property type="entry name" value="PKS_MFAS_DH"/>
    <property type="match status" value="1"/>
</dbReference>
<dbReference type="EMBL" id="CP020569">
    <property type="protein sequence ID" value="ARF57984.1"/>
    <property type="molecule type" value="Genomic_DNA"/>
</dbReference>
<evidence type="ECO:0000256" key="4">
    <source>
        <dbReference type="ARBA" id="ARBA00022679"/>
    </source>
</evidence>
<dbReference type="SMART" id="SM00825">
    <property type="entry name" value="PKS_KS"/>
    <property type="match status" value="1"/>
</dbReference>
<dbReference type="InterPro" id="IPR036291">
    <property type="entry name" value="NAD(P)-bd_dom_sf"/>
</dbReference>
<dbReference type="InterPro" id="IPR049551">
    <property type="entry name" value="PKS_DH_C"/>
</dbReference>
<evidence type="ECO:0000256" key="8">
    <source>
        <dbReference type="PROSITE-ProRule" id="PRU01363"/>
    </source>
</evidence>
<keyword evidence="3" id="KW-0597">Phosphoprotein</keyword>
<dbReference type="CDD" id="cd00833">
    <property type="entry name" value="PKS"/>
    <property type="match status" value="1"/>
</dbReference>
<dbReference type="InterPro" id="IPR016035">
    <property type="entry name" value="Acyl_Trfase/lysoPLipase"/>
</dbReference>
<dbReference type="FunFam" id="3.40.47.10:FF:000019">
    <property type="entry name" value="Polyketide synthase type I"/>
    <property type="match status" value="1"/>
</dbReference>
<dbReference type="FunFam" id="3.40.366.10:FF:000002">
    <property type="entry name" value="Probable polyketide synthase 2"/>
    <property type="match status" value="1"/>
</dbReference>
<dbReference type="Pfam" id="PF00109">
    <property type="entry name" value="ketoacyl-synt"/>
    <property type="match status" value="1"/>
</dbReference>
<dbReference type="GO" id="GO:0006633">
    <property type="term" value="P:fatty acid biosynthetic process"/>
    <property type="evidence" value="ECO:0007669"/>
    <property type="project" value="InterPro"/>
</dbReference>
<feature type="domain" description="Ketosynthase family 3 (KS3)" evidence="10">
    <location>
        <begin position="116"/>
        <end position="542"/>
    </location>
</feature>
<dbReference type="FunFam" id="3.40.50.720:FF:000209">
    <property type="entry name" value="Polyketide synthase Pks12"/>
    <property type="match status" value="1"/>
</dbReference>
<keyword evidence="13" id="KW-1185">Reference proteome</keyword>
<evidence type="ECO:0000259" key="11">
    <source>
        <dbReference type="PROSITE" id="PS52019"/>
    </source>
</evidence>
<dbReference type="Pfam" id="PF21089">
    <property type="entry name" value="PKS_DH_N"/>
    <property type="match status" value="1"/>
</dbReference>
<dbReference type="PROSITE" id="PS00606">
    <property type="entry name" value="KS3_1"/>
    <property type="match status" value="1"/>
</dbReference>
<dbReference type="InterPro" id="IPR020806">
    <property type="entry name" value="PKS_PP-bd"/>
</dbReference>
<dbReference type="InterPro" id="IPR042104">
    <property type="entry name" value="PKS_dehydratase_sf"/>
</dbReference>
<dbReference type="STRING" id="553510.B1H19_30720"/>
<keyword evidence="2" id="KW-0596">Phosphopantetheine</keyword>
<dbReference type="SMART" id="SM01294">
    <property type="entry name" value="PKS_PP_betabranch"/>
    <property type="match status" value="2"/>
</dbReference>
<proteinExistence type="predicted"/>
<evidence type="ECO:0000313" key="12">
    <source>
        <dbReference type="EMBL" id="ARF57984.1"/>
    </source>
</evidence>
<evidence type="ECO:0008006" key="14">
    <source>
        <dbReference type="Google" id="ProtNLM"/>
    </source>
</evidence>
<organism evidence="12 13">
    <name type="scientific">Streptomyces gilvosporeus</name>
    <dbReference type="NCBI Taxonomy" id="553510"/>
    <lineage>
        <taxon>Bacteria</taxon>
        <taxon>Bacillati</taxon>
        <taxon>Actinomycetota</taxon>
        <taxon>Actinomycetes</taxon>
        <taxon>Kitasatosporales</taxon>
        <taxon>Streptomycetaceae</taxon>
        <taxon>Streptomyces</taxon>
    </lineage>
</organism>
<dbReference type="SMART" id="SM00822">
    <property type="entry name" value="PKS_KR"/>
    <property type="match status" value="1"/>
</dbReference>
<dbReference type="Pfam" id="PF16197">
    <property type="entry name" value="KAsynt_C_assoc"/>
    <property type="match status" value="1"/>
</dbReference>
<dbReference type="PROSITE" id="PS52004">
    <property type="entry name" value="KS3_2"/>
    <property type="match status" value="1"/>
</dbReference>
<feature type="domain" description="Carrier" evidence="9">
    <location>
        <begin position="2092"/>
        <end position="2167"/>
    </location>
</feature>
<feature type="domain" description="Carrier" evidence="9">
    <location>
        <begin position="8"/>
        <end position="89"/>
    </location>
</feature>
<dbReference type="InterPro" id="IPR020841">
    <property type="entry name" value="PKS_Beta-ketoAc_synthase_dom"/>
</dbReference>
<feature type="domain" description="PKS/mFAS DH" evidence="11">
    <location>
        <begin position="1018"/>
        <end position="1286"/>
    </location>
</feature>
<dbReference type="GO" id="GO:0016491">
    <property type="term" value="F:oxidoreductase activity"/>
    <property type="evidence" value="ECO:0007669"/>
    <property type="project" value="InterPro"/>
</dbReference>
<dbReference type="SMART" id="SM00829">
    <property type="entry name" value="PKS_ER"/>
    <property type="match status" value="1"/>
</dbReference>
<dbReference type="InterPro" id="IPR036736">
    <property type="entry name" value="ACP-like_sf"/>
</dbReference>
<dbReference type="InterPro" id="IPR013154">
    <property type="entry name" value="ADH-like_N"/>
</dbReference>
<dbReference type="SUPFAM" id="SSF47336">
    <property type="entry name" value="ACP-like"/>
    <property type="match status" value="2"/>
</dbReference>
<evidence type="ECO:0000256" key="2">
    <source>
        <dbReference type="ARBA" id="ARBA00022450"/>
    </source>
</evidence>
<dbReference type="Pfam" id="PF00550">
    <property type="entry name" value="PP-binding"/>
    <property type="match status" value="2"/>
</dbReference>
<dbReference type="SUPFAM" id="SSF53901">
    <property type="entry name" value="Thiolase-like"/>
    <property type="match status" value="1"/>
</dbReference>
<evidence type="ECO:0000256" key="5">
    <source>
        <dbReference type="ARBA" id="ARBA00023194"/>
    </source>
</evidence>
<dbReference type="PANTHER" id="PTHR43775:SF51">
    <property type="entry name" value="INACTIVE PHENOLPHTHIOCEROL SYNTHESIS POLYKETIDE SYNTHASE TYPE I PKS1-RELATED"/>
    <property type="match status" value="1"/>
</dbReference>
<dbReference type="GO" id="GO:0033068">
    <property type="term" value="P:macrolide biosynthetic process"/>
    <property type="evidence" value="ECO:0007669"/>
    <property type="project" value="UniProtKB-ARBA"/>
</dbReference>
<dbReference type="InterPro" id="IPR049552">
    <property type="entry name" value="PKS_DH_N"/>
</dbReference>
<dbReference type="FunFam" id="1.10.1200.10:FF:000007">
    <property type="entry name" value="Probable polyketide synthase pks17"/>
    <property type="match status" value="1"/>
</dbReference>
<dbReference type="InterPro" id="IPR020843">
    <property type="entry name" value="ER"/>
</dbReference>
<dbReference type="GO" id="GO:0031177">
    <property type="term" value="F:phosphopantetheine binding"/>
    <property type="evidence" value="ECO:0007669"/>
    <property type="project" value="InterPro"/>
</dbReference>
<accession>A0A1V0TYG4</accession>
<dbReference type="GO" id="GO:0004312">
    <property type="term" value="F:fatty acid synthase activity"/>
    <property type="evidence" value="ECO:0007669"/>
    <property type="project" value="TreeGrafter"/>
</dbReference>
<dbReference type="CDD" id="cd08956">
    <property type="entry name" value="KR_3_FAS_SDR_x"/>
    <property type="match status" value="1"/>
</dbReference>
<dbReference type="CDD" id="cd05195">
    <property type="entry name" value="enoyl_red"/>
    <property type="match status" value="1"/>
</dbReference>
<dbReference type="Pfam" id="PF08240">
    <property type="entry name" value="ADH_N"/>
    <property type="match status" value="1"/>
</dbReference>
<keyword evidence="4" id="KW-0808">Transferase</keyword>
<dbReference type="Gene3D" id="3.10.129.110">
    <property type="entry name" value="Polyketide synthase dehydratase"/>
    <property type="match status" value="1"/>
</dbReference>